<feature type="compositionally biased region" description="Low complexity" evidence="7">
    <location>
        <begin position="377"/>
        <end position="402"/>
    </location>
</feature>
<dbReference type="PANTHER" id="PTHR43289">
    <property type="entry name" value="MITOGEN-ACTIVATED PROTEIN KINASE KINASE KINASE 20-RELATED"/>
    <property type="match status" value="1"/>
</dbReference>
<dbReference type="PANTHER" id="PTHR43289:SF6">
    <property type="entry name" value="SERINE_THREONINE-PROTEIN KINASE NEKL-3"/>
    <property type="match status" value="1"/>
</dbReference>
<dbReference type="Proteomes" id="UP001332243">
    <property type="component" value="Unassembled WGS sequence"/>
</dbReference>
<dbReference type="PROSITE" id="PS50011">
    <property type="entry name" value="PROTEIN_KINASE_DOM"/>
    <property type="match status" value="1"/>
</dbReference>
<dbReference type="Pfam" id="PF00069">
    <property type="entry name" value="Pkinase"/>
    <property type="match status" value="1"/>
</dbReference>
<evidence type="ECO:0000256" key="1">
    <source>
        <dbReference type="ARBA" id="ARBA00012513"/>
    </source>
</evidence>
<sequence length="586" mass="60038">MSSEPGHDELVPLGDGPVATVLAGVSGEPGEAYALKVYPGRLDRRTRARVRDELRRLGELRGIAPVLVADGLRELADGRAALRLELCAQSLPELLDSFGPLSGTDTVALGSALAAALAAAHRAGLVHGGVTPGNVLFRPSGEPLLADFGLTLRHAFPADPARNLDFLAPETVRDGSADERSDLYGLGAILHFALTGRPPHQGPPGEPPGERLLRVLGAPVPPVERADLPPGLPDLVSELLAKDPDHRPADAADVLARLAAFPVPSVPAPAPAGSDEVVAASTVPSPVPAGSAEVRATSSAPVPAQSAEVGGALSAPTTPSSAPTTPPPAPARTAEVGSAPSTVEADRPDNPPVPPVQVVATAPALPDGVTTRPSVSETETTVPADAAVDAEPAGAETGDDPPATVVDVVPHPGTELAVVSRPGNGPAAPRPRGEPILVFGSAEPPRRTHRTPLLIAAGGLSLLAVLSVLFFLNRPGELAVPPPPPSAAGTTGPAPTPATVVHLELTDPVDRGNVVELSWRSTEPLDFAVVVAEEGEQAKVLLAQRGTTYRVPVDPVRRYCFLIQGSNGLQVYETPPKPIRGARCVQ</sequence>
<name>A0ABU7RP26_9ACTN</name>
<organism evidence="9 10">
    <name type="scientific">Plantactinospora sonchi</name>
    <dbReference type="NCBI Taxonomy" id="1544735"/>
    <lineage>
        <taxon>Bacteria</taxon>
        <taxon>Bacillati</taxon>
        <taxon>Actinomycetota</taxon>
        <taxon>Actinomycetes</taxon>
        <taxon>Micromonosporales</taxon>
        <taxon>Micromonosporaceae</taxon>
        <taxon>Plantactinospora</taxon>
    </lineage>
</organism>
<keyword evidence="3" id="KW-0808">Transferase</keyword>
<feature type="compositionally biased region" description="Low complexity" evidence="7">
    <location>
        <begin position="314"/>
        <end position="323"/>
    </location>
</feature>
<feature type="domain" description="Protein kinase" evidence="8">
    <location>
        <begin position="7"/>
        <end position="261"/>
    </location>
</feature>
<protein>
    <recommendedName>
        <fullName evidence="1">non-specific serine/threonine protein kinase</fullName>
        <ecNumber evidence="1">2.7.11.1</ecNumber>
    </recommendedName>
</protein>
<feature type="compositionally biased region" description="Low complexity" evidence="7">
    <location>
        <begin position="356"/>
        <end position="366"/>
    </location>
</feature>
<reference evidence="9 10" key="1">
    <citation type="submission" date="2024-01" db="EMBL/GenBank/DDBJ databases">
        <title>Genome insights into Plantactinospora sonchi sp. nov.</title>
        <authorList>
            <person name="Wang L."/>
        </authorList>
    </citation>
    <scope>NUCLEOTIDE SEQUENCE [LARGE SCALE GENOMIC DNA]</scope>
    <source>
        <strain evidence="9 10">NEAU-QY2</strain>
    </source>
</reference>
<evidence type="ECO:0000256" key="5">
    <source>
        <dbReference type="ARBA" id="ARBA00022777"/>
    </source>
</evidence>
<evidence type="ECO:0000313" key="9">
    <source>
        <dbReference type="EMBL" id="MEE6258200.1"/>
    </source>
</evidence>
<feature type="region of interest" description="Disordered" evidence="7">
    <location>
        <begin position="285"/>
        <end position="402"/>
    </location>
</feature>
<evidence type="ECO:0000259" key="8">
    <source>
        <dbReference type="PROSITE" id="PS50011"/>
    </source>
</evidence>
<evidence type="ECO:0000256" key="3">
    <source>
        <dbReference type="ARBA" id="ARBA00022679"/>
    </source>
</evidence>
<keyword evidence="5 9" id="KW-0418">Kinase</keyword>
<evidence type="ECO:0000313" key="10">
    <source>
        <dbReference type="Proteomes" id="UP001332243"/>
    </source>
</evidence>
<dbReference type="Gene3D" id="1.10.510.10">
    <property type="entry name" value="Transferase(Phosphotransferase) domain 1"/>
    <property type="match status" value="1"/>
</dbReference>
<keyword evidence="2" id="KW-0723">Serine/threonine-protein kinase</keyword>
<proteinExistence type="predicted"/>
<gene>
    <name evidence="9" type="ORF">V1633_06785</name>
</gene>
<keyword evidence="4" id="KW-0547">Nucleotide-binding</keyword>
<dbReference type="SMART" id="SM00220">
    <property type="entry name" value="S_TKc"/>
    <property type="match status" value="1"/>
</dbReference>
<dbReference type="GO" id="GO:0016301">
    <property type="term" value="F:kinase activity"/>
    <property type="evidence" value="ECO:0007669"/>
    <property type="project" value="UniProtKB-KW"/>
</dbReference>
<evidence type="ECO:0000256" key="2">
    <source>
        <dbReference type="ARBA" id="ARBA00022527"/>
    </source>
</evidence>
<dbReference type="EMBL" id="JAZGQK010000006">
    <property type="protein sequence ID" value="MEE6258200.1"/>
    <property type="molecule type" value="Genomic_DNA"/>
</dbReference>
<evidence type="ECO:0000256" key="4">
    <source>
        <dbReference type="ARBA" id="ARBA00022741"/>
    </source>
</evidence>
<evidence type="ECO:0000256" key="6">
    <source>
        <dbReference type="ARBA" id="ARBA00022840"/>
    </source>
</evidence>
<accession>A0ABU7RP26</accession>
<dbReference type="EC" id="2.7.11.1" evidence="1"/>
<evidence type="ECO:0000256" key="7">
    <source>
        <dbReference type="SAM" id="MobiDB-lite"/>
    </source>
</evidence>
<dbReference type="SUPFAM" id="SSF56112">
    <property type="entry name" value="Protein kinase-like (PK-like)"/>
    <property type="match status" value="1"/>
</dbReference>
<keyword evidence="10" id="KW-1185">Reference proteome</keyword>
<comment type="caution">
    <text evidence="9">The sequence shown here is derived from an EMBL/GenBank/DDBJ whole genome shotgun (WGS) entry which is preliminary data.</text>
</comment>
<dbReference type="RefSeq" id="WP_331213325.1">
    <property type="nucleotide sequence ID" value="NZ_JAZGQK010000006.1"/>
</dbReference>
<keyword evidence="6" id="KW-0067">ATP-binding</keyword>
<dbReference type="InterPro" id="IPR011009">
    <property type="entry name" value="Kinase-like_dom_sf"/>
</dbReference>
<dbReference type="InterPro" id="IPR000719">
    <property type="entry name" value="Prot_kinase_dom"/>
</dbReference>